<keyword evidence="2" id="KW-1185">Reference proteome</keyword>
<accession>A0ABW7F099</accession>
<organism evidence="1 2">
    <name type="scientific">Pelomonas parva</name>
    <dbReference type="NCBI Taxonomy" id="3299032"/>
    <lineage>
        <taxon>Bacteria</taxon>
        <taxon>Pseudomonadati</taxon>
        <taxon>Pseudomonadota</taxon>
        <taxon>Betaproteobacteria</taxon>
        <taxon>Burkholderiales</taxon>
        <taxon>Sphaerotilaceae</taxon>
        <taxon>Roseateles</taxon>
    </lineage>
</organism>
<dbReference type="Pfam" id="PF09720">
    <property type="entry name" value="Unstab_antitox"/>
    <property type="match status" value="1"/>
</dbReference>
<dbReference type="NCBIfam" id="TIGR02574">
    <property type="entry name" value="stabl_TIGR02574"/>
    <property type="match status" value="1"/>
</dbReference>
<dbReference type="Proteomes" id="UP001606210">
    <property type="component" value="Unassembled WGS sequence"/>
</dbReference>
<proteinExistence type="predicted"/>
<comment type="caution">
    <text evidence="1">The sequence shown here is derived from an EMBL/GenBank/DDBJ whole genome shotgun (WGS) entry which is preliminary data.</text>
</comment>
<evidence type="ECO:0000313" key="1">
    <source>
        <dbReference type="EMBL" id="MFG6429115.1"/>
    </source>
</evidence>
<name>A0ABW7F099_9BURK</name>
<reference evidence="1 2" key="1">
    <citation type="submission" date="2024-08" db="EMBL/GenBank/DDBJ databases">
        <authorList>
            <person name="Lu H."/>
        </authorList>
    </citation>
    <scope>NUCLEOTIDE SEQUENCE [LARGE SCALE GENOMIC DNA]</scope>
    <source>
        <strain evidence="1 2">LYH14W</strain>
    </source>
</reference>
<dbReference type="RefSeq" id="WP_394476310.1">
    <property type="nucleotide sequence ID" value="NZ_JBIGHV010000002.1"/>
</dbReference>
<dbReference type="InterPro" id="IPR013406">
    <property type="entry name" value="CHP02574_addiction_mod"/>
</dbReference>
<sequence>MTDQVAALAQQGKALPAEERSRLVDILLESLHEGSLTDVEAAWDAEVERRLAAYDRGELVALDGEDVLAMALRLARG</sequence>
<evidence type="ECO:0000313" key="2">
    <source>
        <dbReference type="Proteomes" id="UP001606210"/>
    </source>
</evidence>
<dbReference type="EMBL" id="JBIGHV010000002">
    <property type="protein sequence ID" value="MFG6429115.1"/>
    <property type="molecule type" value="Genomic_DNA"/>
</dbReference>
<protein>
    <submittedName>
        <fullName evidence="1">Addiction module protein</fullName>
    </submittedName>
</protein>
<gene>
    <name evidence="1" type="ORF">ACG00Y_04290</name>
</gene>